<protein>
    <recommendedName>
        <fullName evidence="1">Endonuclease/exonuclease/phosphatase domain-containing protein</fullName>
    </recommendedName>
</protein>
<dbReference type="PANTHER" id="PTHR12121:SF37">
    <property type="entry name" value="2',5'-PHOSPHODIESTERASE 12"/>
    <property type="match status" value="1"/>
</dbReference>
<dbReference type="Proteomes" id="UP000663829">
    <property type="component" value="Unassembled WGS sequence"/>
</dbReference>
<accession>A0A815IRW2</accession>
<dbReference type="SUPFAM" id="SSF56219">
    <property type="entry name" value="DNase I-like"/>
    <property type="match status" value="1"/>
</dbReference>
<evidence type="ECO:0000313" key="2">
    <source>
        <dbReference type="EMBL" id="CAF1372350.1"/>
    </source>
</evidence>
<dbReference type="InterPro" id="IPR036691">
    <property type="entry name" value="Endo/exonu/phosph_ase_sf"/>
</dbReference>
<dbReference type="GO" id="GO:0005739">
    <property type="term" value="C:mitochondrion"/>
    <property type="evidence" value="ECO:0007669"/>
    <property type="project" value="TreeGrafter"/>
</dbReference>
<dbReference type="OrthoDB" id="412787at2759"/>
<dbReference type="GO" id="GO:0000288">
    <property type="term" value="P:nuclear-transcribed mRNA catabolic process, deadenylation-dependent decay"/>
    <property type="evidence" value="ECO:0007669"/>
    <property type="project" value="TreeGrafter"/>
</dbReference>
<evidence type="ECO:0000313" key="3">
    <source>
        <dbReference type="EMBL" id="CAF4260073.1"/>
    </source>
</evidence>
<dbReference type="EMBL" id="CAJOBC010076429">
    <property type="protein sequence ID" value="CAF4260073.1"/>
    <property type="molecule type" value="Genomic_DNA"/>
</dbReference>
<dbReference type="Proteomes" id="UP000681722">
    <property type="component" value="Unassembled WGS sequence"/>
</dbReference>
<dbReference type="GO" id="GO:0000175">
    <property type="term" value="F:3'-5'-RNA exonuclease activity"/>
    <property type="evidence" value="ECO:0007669"/>
    <property type="project" value="TreeGrafter"/>
</dbReference>
<sequence length="310" mass="35913">MYPYCSEDHLNFSYRKPLILKEILGYNADVVALQECDVKFFDNDLSLVMKMNGYLGHMKIKSTNVQEGEAIYYRSNKFNVVGSHDISIADYFNNSENAEILRLRLETLSDVRQCLSGRNTVLQILALQVKDNSNHVILVCNTHLYFHPTANLIRVCQVILCLTRLEEIKRYYEKEGRTVSIIWAGDFNSTTTSLAFHLIFTNSLLRDTTHKQYDEDYHTLTKDFDYFHSLNLMTYANYDYTAYLPSYSDVLDHIFFDQTTLSFKRCIPMPSHSEVTEFVGLPSCKIPSDHLAVIVDLEMRQDITNNLKAN</sequence>
<evidence type="ECO:0000259" key="1">
    <source>
        <dbReference type="Pfam" id="PF03372"/>
    </source>
</evidence>
<feature type="domain" description="Endonuclease/exonuclease/phosphatase" evidence="1">
    <location>
        <begin position="19"/>
        <end position="290"/>
    </location>
</feature>
<organism evidence="2 4">
    <name type="scientific">Didymodactylos carnosus</name>
    <dbReference type="NCBI Taxonomy" id="1234261"/>
    <lineage>
        <taxon>Eukaryota</taxon>
        <taxon>Metazoa</taxon>
        <taxon>Spiralia</taxon>
        <taxon>Gnathifera</taxon>
        <taxon>Rotifera</taxon>
        <taxon>Eurotatoria</taxon>
        <taxon>Bdelloidea</taxon>
        <taxon>Philodinida</taxon>
        <taxon>Philodinidae</taxon>
        <taxon>Didymodactylos</taxon>
    </lineage>
</organism>
<comment type="caution">
    <text evidence="2">The sequence shown here is derived from an EMBL/GenBank/DDBJ whole genome shotgun (WGS) entry which is preliminary data.</text>
</comment>
<dbReference type="Pfam" id="PF03372">
    <property type="entry name" value="Exo_endo_phos"/>
    <property type="match status" value="1"/>
</dbReference>
<reference evidence="2" key="1">
    <citation type="submission" date="2021-02" db="EMBL/GenBank/DDBJ databases">
        <authorList>
            <person name="Nowell W R."/>
        </authorList>
    </citation>
    <scope>NUCLEOTIDE SEQUENCE</scope>
</reference>
<dbReference type="AlphaFoldDB" id="A0A815IRW2"/>
<gene>
    <name evidence="2" type="ORF">GPM918_LOCUS31919</name>
    <name evidence="3" type="ORF">SRO942_LOCUS32574</name>
</gene>
<dbReference type="EMBL" id="CAJNOQ010015989">
    <property type="protein sequence ID" value="CAF1372350.1"/>
    <property type="molecule type" value="Genomic_DNA"/>
</dbReference>
<name>A0A815IRW2_9BILA</name>
<keyword evidence="4" id="KW-1185">Reference proteome</keyword>
<dbReference type="PANTHER" id="PTHR12121">
    <property type="entry name" value="CARBON CATABOLITE REPRESSOR PROTEIN 4"/>
    <property type="match status" value="1"/>
</dbReference>
<dbReference type="InterPro" id="IPR050410">
    <property type="entry name" value="CCR4/nocturin_mRNA_transcr"/>
</dbReference>
<dbReference type="Gene3D" id="3.60.10.10">
    <property type="entry name" value="Endonuclease/exonuclease/phosphatase"/>
    <property type="match status" value="1"/>
</dbReference>
<proteinExistence type="predicted"/>
<dbReference type="InterPro" id="IPR005135">
    <property type="entry name" value="Endo/exonuclease/phosphatase"/>
</dbReference>
<evidence type="ECO:0000313" key="4">
    <source>
        <dbReference type="Proteomes" id="UP000663829"/>
    </source>
</evidence>